<evidence type="ECO:0000259" key="1">
    <source>
        <dbReference type="Pfam" id="PF01370"/>
    </source>
</evidence>
<protein>
    <submittedName>
        <fullName evidence="2">NAD-dependent epimerase</fullName>
    </submittedName>
</protein>
<accession>A0A369B1Q2</accession>
<gene>
    <name evidence="2" type="ORF">CBF32_06480</name>
</gene>
<dbReference type="GeneID" id="63146295"/>
<dbReference type="PANTHER" id="PTHR43245">
    <property type="entry name" value="BIFUNCTIONAL POLYMYXIN RESISTANCE PROTEIN ARNA"/>
    <property type="match status" value="1"/>
</dbReference>
<evidence type="ECO:0000313" key="2">
    <source>
        <dbReference type="EMBL" id="RSU02228.1"/>
    </source>
</evidence>
<dbReference type="InterPro" id="IPR001509">
    <property type="entry name" value="Epimerase_deHydtase"/>
</dbReference>
<dbReference type="Pfam" id="PF01370">
    <property type="entry name" value="Epimerase"/>
    <property type="match status" value="1"/>
</dbReference>
<feature type="domain" description="NAD-dependent epimerase/dehydratase" evidence="1">
    <location>
        <begin position="4"/>
        <end position="208"/>
    </location>
</feature>
<sequence>MKRILVTGENSYIGTSFVTYMEQFKEEYEVETISVRGDEWRGKDFSIYDAVFHVAGIAHADVGKVSDEEKELYYKVNTDLTFEVANKYKSDRKNQLSQFVHMSSIIVYGDNVSIRKKRVITKNTEPNPSNFYGDSKLQGEIKIKPLADTNFNVCIIRPPMIYGPNSKGNYPQLRKLALKLPVFPDIPNERSMLYVGNLMSFVKEMVDSEKETGIFFPQNSEYVRTSYMVKEIAKAHGKDIKLFSFMNWSVYLLSYIPGKIGDMTNKAFGNLVYEKSNELNVLKKFKESIKESEKDLK</sequence>
<dbReference type="Proteomes" id="UP000288197">
    <property type="component" value="Unassembled WGS sequence"/>
</dbReference>
<dbReference type="EMBL" id="NGJX01000005">
    <property type="protein sequence ID" value="RSU02228.1"/>
    <property type="molecule type" value="Genomic_DNA"/>
</dbReference>
<dbReference type="Gene3D" id="3.40.50.720">
    <property type="entry name" value="NAD(P)-binding Rossmann-like Domain"/>
    <property type="match status" value="1"/>
</dbReference>
<dbReference type="OrthoDB" id="9808602at2"/>
<name>A0A369B1Q2_9ENTE</name>
<dbReference type="SUPFAM" id="SSF51735">
    <property type="entry name" value="NAD(P)-binding Rossmann-fold domains"/>
    <property type="match status" value="1"/>
</dbReference>
<dbReference type="InterPro" id="IPR036291">
    <property type="entry name" value="NAD(P)-bd_dom_sf"/>
</dbReference>
<organism evidence="2 3">
    <name type="scientific">Vagococcus fluvialis</name>
    <dbReference type="NCBI Taxonomy" id="2738"/>
    <lineage>
        <taxon>Bacteria</taxon>
        <taxon>Bacillati</taxon>
        <taxon>Bacillota</taxon>
        <taxon>Bacilli</taxon>
        <taxon>Lactobacillales</taxon>
        <taxon>Enterococcaceae</taxon>
        <taxon>Vagococcus</taxon>
    </lineage>
</organism>
<proteinExistence type="predicted"/>
<dbReference type="InterPro" id="IPR050177">
    <property type="entry name" value="Lipid_A_modif_metabolic_enz"/>
</dbReference>
<comment type="caution">
    <text evidence="2">The sequence shown here is derived from an EMBL/GenBank/DDBJ whole genome shotgun (WGS) entry which is preliminary data.</text>
</comment>
<evidence type="ECO:0000313" key="3">
    <source>
        <dbReference type="Proteomes" id="UP000288197"/>
    </source>
</evidence>
<reference evidence="2 3" key="1">
    <citation type="submission" date="2017-05" db="EMBL/GenBank/DDBJ databases">
        <title>Vagococcus spp. assemblies.</title>
        <authorList>
            <person name="Gulvik C.A."/>
        </authorList>
    </citation>
    <scope>NUCLEOTIDE SEQUENCE [LARGE SCALE GENOMIC DNA]</scope>
    <source>
        <strain evidence="2 3">NCFB 2497</strain>
    </source>
</reference>
<dbReference type="RefSeq" id="WP_114289547.1">
    <property type="nucleotide sequence ID" value="NZ_NGJX01000005.1"/>
</dbReference>
<dbReference type="PANTHER" id="PTHR43245:SF58">
    <property type="entry name" value="BLL5923 PROTEIN"/>
    <property type="match status" value="1"/>
</dbReference>
<dbReference type="AlphaFoldDB" id="A0A369B1Q2"/>
<keyword evidence="3" id="KW-1185">Reference proteome</keyword>